<dbReference type="Gene3D" id="1.10.555.10">
    <property type="entry name" value="Rho GTPase activation protein"/>
    <property type="match status" value="1"/>
</dbReference>
<feature type="compositionally biased region" description="Polar residues" evidence="2">
    <location>
        <begin position="150"/>
        <end position="162"/>
    </location>
</feature>
<feature type="region of interest" description="Disordered" evidence="2">
    <location>
        <begin position="1"/>
        <end position="275"/>
    </location>
</feature>
<feature type="compositionally biased region" description="Polar residues" evidence="2">
    <location>
        <begin position="190"/>
        <end position="212"/>
    </location>
</feature>
<evidence type="ECO:0000313" key="5">
    <source>
        <dbReference type="Proteomes" id="UP000033647"/>
    </source>
</evidence>
<keyword evidence="1" id="KW-0343">GTPase activation</keyword>
<dbReference type="OrthoDB" id="185175at2759"/>
<dbReference type="GO" id="GO:0005096">
    <property type="term" value="F:GTPase activator activity"/>
    <property type="evidence" value="ECO:0007669"/>
    <property type="project" value="UniProtKB-KW"/>
</dbReference>
<feature type="compositionally biased region" description="Low complexity" evidence="2">
    <location>
        <begin position="44"/>
        <end position="58"/>
    </location>
</feature>
<accession>A0A0F4GK49</accession>
<name>A0A0F4GK49_9PEZI</name>
<dbReference type="Proteomes" id="UP000033647">
    <property type="component" value="Unassembled WGS sequence"/>
</dbReference>
<evidence type="ECO:0000313" key="4">
    <source>
        <dbReference type="EMBL" id="KJX97628.1"/>
    </source>
</evidence>
<dbReference type="CDD" id="cd00159">
    <property type="entry name" value="RhoGAP"/>
    <property type="match status" value="1"/>
</dbReference>
<dbReference type="InterPro" id="IPR050729">
    <property type="entry name" value="Rho-GAP"/>
</dbReference>
<sequence>MPRQSKPAELTIQAKTVPETSATLQGVDLGSLGGGFEHDIAAGLTPLPTKQPTQLQSPPTSPRPIHSSNRDTSRSFLSSFKSRPAQGDQEKDNRQSKQKEEEYRPNTSSVSKIYHLRNNPGSTPSLSLVGSDENMRRESADGGRGGTPDQRPSTQHQPSDENTATKRKDKSFRIGMTRSKSISRRDSHSKSQSTGKDSFEGQANTASTQSDWPGSDSRMNGKGKEKDNRGKSAERATPVPTDSEENLSTSYPRYGKEPKGGFKAGSKNVMSKAKSGGGSFFNRLGKIGRSTSSHEKDVPDNEYRIKVINLPLVEQTRITRISKQLSGCRDKTEYWMPSLPWRCIDFLNTNAEEEGLYRIPGSGPKVKHWQRRFDSELDIDLLSEEVTDTNEIASMLKAWLRELPSEMMPASLQKSLAVQLEKENPNYKNVGQPASQLLRDALSDLPPYNYYLLFAITCHLSLLLTNKEVNKMDLNNLAVCVGPCLNLERWLFNYLVGDWRHCWQGCYTEKDYLKIEEMVEAGLEPPHNSHHESYKTPEGEVRDDKSLTQSMWAATLGDDKSATNRSEWATTIGDSSENVSNSDSRAYSNGGGSVHTTSHDDSRSMTSGATGSGRAKQPQTYMPVGAKPHANSSLSSAAEQRHAKDDAVIGTTSNETTPKIGHARSRSDLPPAPVKSNGGGHDGEGAGFYGRG</sequence>
<gene>
    <name evidence="4" type="ORF">TI39_contig476g00014</name>
</gene>
<dbReference type="InterPro" id="IPR008936">
    <property type="entry name" value="Rho_GTPase_activation_prot"/>
</dbReference>
<dbReference type="AlphaFoldDB" id="A0A0F4GK49"/>
<dbReference type="SUPFAM" id="SSF48350">
    <property type="entry name" value="GTPase activation domain, GAP"/>
    <property type="match status" value="1"/>
</dbReference>
<reference evidence="4 5" key="1">
    <citation type="submission" date="2015-03" db="EMBL/GenBank/DDBJ databases">
        <title>RNA-seq based gene annotation and comparative genomics of four Zymoseptoria species reveal species-specific pathogenicity related genes and transposable element activity.</title>
        <authorList>
            <person name="Grandaubert J."/>
            <person name="Bhattacharyya A."/>
            <person name="Stukenbrock E.H."/>
        </authorList>
    </citation>
    <scope>NUCLEOTIDE SEQUENCE [LARGE SCALE GENOMIC DNA]</scope>
    <source>
        <strain evidence="4 5">Zb18110</strain>
    </source>
</reference>
<dbReference type="PANTHER" id="PTHR23176:SF125">
    <property type="entry name" value="GTPASE ACTIVATOR (BEM2), PUTATIVE (AFU_ORTHOLOGUE AFUA_7G04450)-RELATED"/>
    <property type="match status" value="1"/>
</dbReference>
<feature type="region of interest" description="Disordered" evidence="2">
    <location>
        <begin position="523"/>
        <end position="544"/>
    </location>
</feature>
<evidence type="ECO:0000256" key="2">
    <source>
        <dbReference type="SAM" id="MobiDB-lite"/>
    </source>
</evidence>
<dbReference type="SMART" id="SM00324">
    <property type="entry name" value="RhoGAP"/>
    <property type="match status" value="1"/>
</dbReference>
<dbReference type="GO" id="GO:0005938">
    <property type="term" value="C:cell cortex"/>
    <property type="evidence" value="ECO:0007669"/>
    <property type="project" value="UniProtKB-ARBA"/>
</dbReference>
<comment type="caution">
    <text evidence="4">The sequence shown here is derived from an EMBL/GenBank/DDBJ whole genome shotgun (WGS) entry which is preliminary data.</text>
</comment>
<feature type="compositionally biased region" description="Basic and acidic residues" evidence="2">
    <location>
        <begin position="527"/>
        <end position="544"/>
    </location>
</feature>
<feature type="domain" description="Rho-GAP" evidence="3">
    <location>
        <begin position="323"/>
        <end position="530"/>
    </location>
</feature>
<evidence type="ECO:0000259" key="3">
    <source>
        <dbReference type="PROSITE" id="PS50238"/>
    </source>
</evidence>
<dbReference type="PANTHER" id="PTHR23176">
    <property type="entry name" value="RHO/RAC/CDC GTPASE-ACTIVATING PROTEIN"/>
    <property type="match status" value="1"/>
</dbReference>
<organism evidence="4 5">
    <name type="scientific">Zymoseptoria brevis</name>
    <dbReference type="NCBI Taxonomy" id="1047168"/>
    <lineage>
        <taxon>Eukaryota</taxon>
        <taxon>Fungi</taxon>
        <taxon>Dikarya</taxon>
        <taxon>Ascomycota</taxon>
        <taxon>Pezizomycotina</taxon>
        <taxon>Dothideomycetes</taxon>
        <taxon>Dothideomycetidae</taxon>
        <taxon>Mycosphaerellales</taxon>
        <taxon>Mycosphaerellaceae</taxon>
        <taxon>Zymoseptoria</taxon>
    </lineage>
</organism>
<keyword evidence="5" id="KW-1185">Reference proteome</keyword>
<dbReference type="EMBL" id="LAFY01000468">
    <property type="protein sequence ID" value="KJX97628.1"/>
    <property type="molecule type" value="Genomic_DNA"/>
</dbReference>
<proteinExistence type="predicted"/>
<dbReference type="GO" id="GO:0007165">
    <property type="term" value="P:signal transduction"/>
    <property type="evidence" value="ECO:0007669"/>
    <property type="project" value="InterPro"/>
</dbReference>
<feature type="compositionally biased region" description="Basic and acidic residues" evidence="2">
    <location>
        <begin position="222"/>
        <end position="234"/>
    </location>
</feature>
<feature type="compositionally biased region" description="Basic and acidic residues" evidence="2">
    <location>
        <begin position="88"/>
        <end position="104"/>
    </location>
</feature>
<dbReference type="InterPro" id="IPR000198">
    <property type="entry name" value="RhoGAP_dom"/>
</dbReference>
<feature type="compositionally biased region" description="Polar residues" evidence="2">
    <location>
        <begin position="570"/>
        <end position="587"/>
    </location>
</feature>
<evidence type="ECO:0000256" key="1">
    <source>
        <dbReference type="ARBA" id="ARBA00022468"/>
    </source>
</evidence>
<dbReference type="Pfam" id="PF00620">
    <property type="entry name" value="RhoGAP"/>
    <property type="match status" value="1"/>
</dbReference>
<protein>
    <recommendedName>
        <fullName evidence="3">Rho-GAP domain-containing protein</fullName>
    </recommendedName>
</protein>
<dbReference type="PROSITE" id="PS50238">
    <property type="entry name" value="RHOGAP"/>
    <property type="match status" value="1"/>
</dbReference>
<feature type="compositionally biased region" description="Polar residues" evidence="2">
    <location>
        <begin position="119"/>
        <end position="128"/>
    </location>
</feature>
<feature type="compositionally biased region" description="Gly residues" evidence="2">
    <location>
        <begin position="677"/>
        <end position="692"/>
    </location>
</feature>
<feature type="region of interest" description="Disordered" evidence="2">
    <location>
        <begin position="570"/>
        <end position="692"/>
    </location>
</feature>
<dbReference type="STRING" id="1047168.A0A0F4GK49"/>